<protein>
    <submittedName>
        <fullName evidence="5">MerR family transcriptional regulator</fullName>
    </submittedName>
</protein>
<dbReference type="EMBL" id="CP093365">
    <property type="protein sequence ID" value="UQS83599.1"/>
    <property type="molecule type" value="Genomic_DNA"/>
</dbReference>
<sequence length="122" mass="13780">MQTGLPLDTTRYYEKSGLIIPVDRYQDGSHNFTGKNIRQLLFAKKMRRAGVSVVALKQYVSLVIAGNDATIALLKEVLSTQAQRIEQEINELSATLILLQHKLAVYDTKARQSEQQFILDDD</sequence>
<dbReference type="SUPFAM" id="SSF46955">
    <property type="entry name" value="Putative DNA-binding domain"/>
    <property type="match status" value="1"/>
</dbReference>
<evidence type="ECO:0000313" key="5">
    <source>
        <dbReference type="EMBL" id="UQS83648.1"/>
    </source>
</evidence>
<dbReference type="PROSITE" id="PS50937">
    <property type="entry name" value="HTH_MERR_2"/>
    <property type="match status" value="1"/>
</dbReference>
<dbReference type="Pfam" id="PF13411">
    <property type="entry name" value="MerR_1"/>
    <property type="match status" value="1"/>
</dbReference>
<dbReference type="PANTHER" id="PTHR30204">
    <property type="entry name" value="REDOX-CYCLING DRUG-SENSING TRANSCRIPTIONAL ACTIVATOR SOXR"/>
    <property type="match status" value="1"/>
</dbReference>
<evidence type="ECO:0000256" key="2">
    <source>
        <dbReference type="SAM" id="Coils"/>
    </source>
</evidence>
<organism evidence="5 6">
    <name type="scientific">Bombilactobacillus thymidiniphilus</name>
    <dbReference type="NCBI Taxonomy" id="2923363"/>
    <lineage>
        <taxon>Bacteria</taxon>
        <taxon>Bacillati</taxon>
        <taxon>Bacillota</taxon>
        <taxon>Bacilli</taxon>
        <taxon>Lactobacillales</taxon>
        <taxon>Lactobacillaceae</taxon>
        <taxon>Bombilactobacillus</taxon>
    </lineage>
</organism>
<dbReference type="InterPro" id="IPR009061">
    <property type="entry name" value="DNA-bd_dom_put_sf"/>
</dbReference>
<dbReference type="InterPro" id="IPR000551">
    <property type="entry name" value="MerR-type_HTH_dom"/>
</dbReference>
<evidence type="ECO:0000313" key="4">
    <source>
        <dbReference type="EMBL" id="UQS83599.1"/>
    </source>
</evidence>
<proteinExistence type="predicted"/>
<reference evidence="5 6" key="1">
    <citation type="journal article" date="2022" name="Int. J. Syst. Evol. Microbiol.">
        <title>Apilactobacillus apisilvae sp. nov., Nicolia spurrieriana gen. nov. sp. nov., Bombilactobacillus folatiphilus sp. nov. and Bombilactobacillus thymidiniphilus sp. nov., four new lactic acid bacterial isolates from stingless bees Tetragonula carbonaria and Austroplebeia australis.</title>
        <authorList>
            <person name="Oliphant S.A."/>
            <person name="Watson-Haigh N.S."/>
            <person name="Sumby K.M."/>
            <person name="Gardner J."/>
            <person name="Groom S."/>
            <person name="Jiranek V."/>
        </authorList>
    </citation>
    <scope>NUCLEOTIDE SEQUENCE [LARGE SCALE GENOMIC DNA]</scope>
    <source>
        <strain evidence="5 6">SG4_A1</strain>
    </source>
</reference>
<keyword evidence="1" id="KW-0238">DNA-binding</keyword>
<dbReference type="PANTHER" id="PTHR30204:SF98">
    <property type="entry name" value="HTH-TYPE TRANSCRIPTIONAL REGULATOR ADHR"/>
    <property type="match status" value="1"/>
</dbReference>
<dbReference type="InterPro" id="IPR047057">
    <property type="entry name" value="MerR_fam"/>
</dbReference>
<dbReference type="Proteomes" id="UP000831947">
    <property type="component" value="Chromosome"/>
</dbReference>
<feature type="domain" description="HTH merR-type" evidence="3">
    <location>
        <begin position="1"/>
        <end position="62"/>
    </location>
</feature>
<keyword evidence="2" id="KW-0175">Coiled coil</keyword>
<keyword evidence="6" id="KW-1185">Reference proteome</keyword>
<evidence type="ECO:0000313" key="6">
    <source>
        <dbReference type="Proteomes" id="UP000831947"/>
    </source>
</evidence>
<dbReference type="Gene3D" id="1.10.1660.10">
    <property type="match status" value="1"/>
</dbReference>
<feature type="coiled-coil region" evidence="2">
    <location>
        <begin position="75"/>
        <end position="102"/>
    </location>
</feature>
<evidence type="ECO:0000259" key="3">
    <source>
        <dbReference type="PROSITE" id="PS50937"/>
    </source>
</evidence>
<gene>
    <name evidence="5" type="ORF">MOO47_00130</name>
    <name evidence="4" type="ORF">MOO47_07500</name>
</gene>
<accession>A0ABY4PD90</accession>
<dbReference type="EMBL" id="CP093365">
    <property type="protein sequence ID" value="UQS83648.1"/>
    <property type="molecule type" value="Genomic_DNA"/>
</dbReference>
<name>A0ABY4PD90_9LACO</name>
<evidence type="ECO:0000256" key="1">
    <source>
        <dbReference type="ARBA" id="ARBA00023125"/>
    </source>
</evidence>